<reference evidence="1 2" key="1">
    <citation type="submission" date="2011-10" db="EMBL/GenBank/DDBJ databases">
        <authorList>
            <person name="Burke D."/>
        </authorList>
    </citation>
    <scope>NUCLEOTIDE SEQUENCE [LARGE SCALE GENOMIC DNA]</scope>
    <source>
        <strain evidence="1">VB_CsaP_GAP-52</strain>
    </source>
</reference>
<dbReference type="GeneID" id="13994398"/>
<dbReference type="Proteomes" id="UP000000456">
    <property type="component" value="Segment"/>
</dbReference>
<name>K4F7Y0_9CAUD</name>
<accession>K4F7Y0</accession>
<organism evidence="1 2">
    <name type="scientific">Cronobacter phage vB_CsaP_GAP52</name>
    <dbReference type="NCBI Taxonomy" id="1141137"/>
    <lineage>
        <taxon>Viruses</taxon>
        <taxon>Duplodnaviria</taxon>
        <taxon>Heunggongvirae</taxon>
        <taxon>Uroviricota</taxon>
        <taxon>Caudoviricetes</taxon>
        <taxon>Grimontviridae</taxon>
        <taxon>Crifsvirus</taxon>
        <taxon>Crifsvirus GAP52</taxon>
    </lineage>
</organism>
<dbReference type="EMBL" id="JN882286">
    <property type="protein sequence ID" value="AFC22077.1"/>
    <property type="molecule type" value="Genomic_DNA"/>
</dbReference>
<sequence length="192" mass="21785">MALHDDFAMYYNGTYVGYRQDGDVVPFYIEAVDTDRSIFDISEATEAEMFGEQALSALTFYGNKGGNRATINHDDPNLVLEMPDSKYIQFRGRYYWVQWRANRSTKKGMGQRRLSGIPQFNNEVARAMFSELPVPNVIAGCLLRQNNELHYKGVVVGSINDNEVVLVPEASHLLRFVSREMAECQVSVQQAD</sequence>
<proteinExistence type="predicted"/>
<dbReference type="KEGG" id="vg:13994398"/>
<evidence type="ECO:0000313" key="2">
    <source>
        <dbReference type="Proteomes" id="UP000000456"/>
    </source>
</evidence>
<evidence type="ECO:0000313" key="1">
    <source>
        <dbReference type="EMBL" id="AFC22077.1"/>
    </source>
</evidence>
<dbReference type="RefSeq" id="YP_006987733.1">
    <property type="nucleotide sequence ID" value="NC_019402.1"/>
</dbReference>
<keyword evidence="2" id="KW-1185">Reference proteome</keyword>
<protein>
    <submittedName>
        <fullName evidence="1">Uncharacterized protein</fullName>
    </submittedName>
</protein>
<dbReference type="OrthoDB" id="7597at10239"/>
<gene>
    <name evidence="1" type="ORF">GAP52_083</name>
</gene>